<feature type="region of interest" description="Disordered" evidence="1">
    <location>
        <begin position="106"/>
        <end position="125"/>
    </location>
</feature>
<dbReference type="RefSeq" id="WP_219286863.1">
    <property type="nucleotide sequence ID" value="NZ_RPHB01000001.1"/>
</dbReference>
<keyword evidence="2" id="KW-0732">Signal</keyword>
<dbReference type="GO" id="GO:0016787">
    <property type="term" value="F:hydrolase activity"/>
    <property type="evidence" value="ECO:0007669"/>
    <property type="project" value="InterPro"/>
</dbReference>
<protein>
    <submittedName>
        <fullName evidence="4">Amidohydrolase</fullName>
    </submittedName>
</protein>
<proteinExistence type="predicted"/>
<dbReference type="InterPro" id="IPR006680">
    <property type="entry name" value="Amidohydro-rel"/>
</dbReference>
<dbReference type="PANTHER" id="PTHR43135">
    <property type="entry name" value="ALPHA-D-RIBOSE 1-METHYLPHOSPHONATE 5-TRIPHOSPHATE DIPHOSPHATASE"/>
    <property type="match status" value="1"/>
</dbReference>
<name>A0A951MBE1_9BACT</name>
<comment type="caution">
    <text evidence="4">The sequence shown here is derived from an EMBL/GenBank/DDBJ whole genome shotgun (WGS) entry which is preliminary data.</text>
</comment>
<dbReference type="AlphaFoldDB" id="A0A951MBE1"/>
<keyword evidence="5" id="KW-1185">Reference proteome</keyword>
<dbReference type="Proteomes" id="UP000727490">
    <property type="component" value="Unassembled WGS sequence"/>
</dbReference>
<sequence length="561" mass="60122">MNLLSKFRMQLGVTVLLVSLHFSTTIAQSDPTGERRVTGTYAIKNATITTSPGTTVTNATILIKDGLIQAVGSNVPIPKEAQVINADSLYIYPGFIDGASTAGVSKPAEVDRPSDFNPSNPPDEVAGITPWRTVLDYYDGKNSQVADWRKVGFTIAQVVPEGGMLPGKAAVVVLGSASSTNVIAQNTALMAKFRGMGRGMYPGTQLGVMAKFRDLYKNASYSAEHGRLFASTAGLQRPEINKTYEAFYAVLDKNIPVLFEVSNDLEIRRALKLQKENGFNIVLAGVNEVDAVIEDIKAANAKVLLSFKLPDDKVTKSKVEDKSEEIQNRTKRVIEAYELALKQAALLEEANIPFAFGSMGARSADLHKNLKIMVENGLSEKTALAALTTNAANILGIQKFAGTLEKGKLANMVIMTDPIFSESAQIKHVVADGYIFDYDVSKKKSNGNEEASVEIEGSWEYVSDTPAGSSGGTMDIKKEGDGYKGTITYDNPAGGGKASSEMKDINISGNYMTFSFGVSAGGMSLDVTVSGDIQGDEFSGNMSLADFGSFPLNATKTPKQR</sequence>
<evidence type="ECO:0000313" key="4">
    <source>
        <dbReference type="EMBL" id="MBW3466737.1"/>
    </source>
</evidence>
<dbReference type="InterPro" id="IPR051781">
    <property type="entry name" value="Metallo-dep_Hydrolase"/>
</dbReference>
<accession>A0A951MBE1</accession>
<evidence type="ECO:0000313" key="5">
    <source>
        <dbReference type="Proteomes" id="UP000727490"/>
    </source>
</evidence>
<evidence type="ECO:0000256" key="2">
    <source>
        <dbReference type="SAM" id="SignalP"/>
    </source>
</evidence>
<organism evidence="4 5">
    <name type="scientific">Arthrospiribacter ruber</name>
    <dbReference type="NCBI Taxonomy" id="2487934"/>
    <lineage>
        <taxon>Bacteria</taxon>
        <taxon>Pseudomonadati</taxon>
        <taxon>Bacteroidota</taxon>
        <taxon>Cytophagia</taxon>
        <taxon>Cytophagales</taxon>
        <taxon>Cyclobacteriaceae</taxon>
        <taxon>Arthrospiribacter</taxon>
    </lineage>
</organism>
<feature type="signal peptide" evidence="2">
    <location>
        <begin position="1"/>
        <end position="27"/>
    </location>
</feature>
<dbReference type="EMBL" id="RPHB01000001">
    <property type="protein sequence ID" value="MBW3466737.1"/>
    <property type="molecule type" value="Genomic_DNA"/>
</dbReference>
<feature type="chain" id="PRO_5037936049" evidence="2">
    <location>
        <begin position="28"/>
        <end position="561"/>
    </location>
</feature>
<gene>
    <name evidence="4" type="ORF">EGN73_02755</name>
</gene>
<dbReference type="PANTHER" id="PTHR43135:SF3">
    <property type="entry name" value="ALPHA-D-RIBOSE 1-METHYLPHOSPHONATE 5-TRIPHOSPHATE DIPHOSPHATASE"/>
    <property type="match status" value="1"/>
</dbReference>
<feature type="domain" description="Amidohydrolase-related" evidence="3">
    <location>
        <begin position="346"/>
        <end position="433"/>
    </location>
</feature>
<evidence type="ECO:0000256" key="1">
    <source>
        <dbReference type="SAM" id="MobiDB-lite"/>
    </source>
</evidence>
<evidence type="ECO:0000259" key="3">
    <source>
        <dbReference type="Pfam" id="PF01979"/>
    </source>
</evidence>
<reference evidence="4 5" key="1">
    <citation type="journal article" date="2020" name="Syst. Appl. Microbiol.">
        <title>Arthrospiribacter ruber gen. nov., sp. nov., a novel bacterium isolated from Arthrospira cultures.</title>
        <authorList>
            <person name="Waleron M."/>
            <person name="Misztak A."/>
            <person name="Waleron M.M."/>
            <person name="Furmaniak M."/>
            <person name="Mrozik A."/>
            <person name="Waleron K."/>
        </authorList>
    </citation>
    <scope>NUCLEOTIDE SEQUENCE [LARGE SCALE GENOMIC DNA]</scope>
    <source>
        <strain evidence="4 5">DPMB0001</strain>
    </source>
</reference>
<dbReference type="Pfam" id="PF01979">
    <property type="entry name" value="Amidohydro_1"/>
    <property type="match status" value="1"/>
</dbReference>